<accession>A0A8T0N410</accession>
<sequence length="114" mass="12449">MASGGRASRRRGRIYRCRGGSKRARSEGNGERICVRGHRITLVGRMRVDANGDFYVPDSVDEESGMVVDAGGVEMADFGAGLGAQMAPRWPLLESPPKPSRLGPTELRRMASMW</sequence>
<gene>
    <name evidence="2" type="ORF">PVAP13_9KG010120</name>
</gene>
<comment type="caution">
    <text evidence="2">The sequence shown here is derived from an EMBL/GenBank/DDBJ whole genome shotgun (WGS) entry which is preliminary data.</text>
</comment>
<feature type="compositionally biased region" description="Basic residues" evidence="1">
    <location>
        <begin position="7"/>
        <end position="23"/>
    </location>
</feature>
<evidence type="ECO:0000313" key="3">
    <source>
        <dbReference type="Proteomes" id="UP000823388"/>
    </source>
</evidence>
<evidence type="ECO:0000256" key="1">
    <source>
        <dbReference type="SAM" id="MobiDB-lite"/>
    </source>
</evidence>
<name>A0A8T0N410_PANVG</name>
<keyword evidence="3" id="KW-1185">Reference proteome</keyword>
<dbReference type="AlphaFoldDB" id="A0A8T0N410"/>
<reference evidence="2" key="1">
    <citation type="submission" date="2020-05" db="EMBL/GenBank/DDBJ databases">
        <title>WGS assembly of Panicum virgatum.</title>
        <authorList>
            <person name="Lovell J.T."/>
            <person name="Jenkins J."/>
            <person name="Shu S."/>
            <person name="Juenger T.E."/>
            <person name="Schmutz J."/>
        </authorList>
    </citation>
    <scope>NUCLEOTIDE SEQUENCE</scope>
    <source>
        <strain evidence="2">AP13</strain>
    </source>
</reference>
<evidence type="ECO:0000313" key="2">
    <source>
        <dbReference type="EMBL" id="KAG2544591.1"/>
    </source>
</evidence>
<feature type="region of interest" description="Disordered" evidence="1">
    <location>
        <begin position="1"/>
        <end position="29"/>
    </location>
</feature>
<dbReference type="EMBL" id="CM029053">
    <property type="protein sequence ID" value="KAG2544591.1"/>
    <property type="molecule type" value="Genomic_DNA"/>
</dbReference>
<dbReference type="Proteomes" id="UP000823388">
    <property type="component" value="Chromosome 9K"/>
</dbReference>
<protein>
    <submittedName>
        <fullName evidence="2">Uncharacterized protein</fullName>
    </submittedName>
</protein>
<proteinExistence type="predicted"/>
<organism evidence="2 3">
    <name type="scientific">Panicum virgatum</name>
    <name type="common">Blackwell switchgrass</name>
    <dbReference type="NCBI Taxonomy" id="38727"/>
    <lineage>
        <taxon>Eukaryota</taxon>
        <taxon>Viridiplantae</taxon>
        <taxon>Streptophyta</taxon>
        <taxon>Embryophyta</taxon>
        <taxon>Tracheophyta</taxon>
        <taxon>Spermatophyta</taxon>
        <taxon>Magnoliopsida</taxon>
        <taxon>Liliopsida</taxon>
        <taxon>Poales</taxon>
        <taxon>Poaceae</taxon>
        <taxon>PACMAD clade</taxon>
        <taxon>Panicoideae</taxon>
        <taxon>Panicodae</taxon>
        <taxon>Paniceae</taxon>
        <taxon>Panicinae</taxon>
        <taxon>Panicum</taxon>
        <taxon>Panicum sect. Hiantes</taxon>
    </lineage>
</organism>
<feature type="region of interest" description="Disordered" evidence="1">
    <location>
        <begin position="89"/>
        <end position="114"/>
    </location>
</feature>